<dbReference type="OrthoDB" id="5344482at2759"/>
<proteinExistence type="predicted"/>
<dbReference type="RefSeq" id="XP_014543899.1">
    <property type="nucleotide sequence ID" value="XM_014688413.1"/>
</dbReference>
<feature type="region of interest" description="Disordered" evidence="1">
    <location>
        <begin position="91"/>
        <end position="134"/>
    </location>
</feature>
<dbReference type="AlphaFoldDB" id="A0A7D5ZAD4"/>
<evidence type="ECO:0000313" key="3">
    <source>
        <dbReference type="Proteomes" id="UP000510686"/>
    </source>
</evidence>
<accession>A0A7D5ZAD4</accession>
<feature type="compositionally biased region" description="Low complexity" evidence="1">
    <location>
        <begin position="9"/>
        <end position="29"/>
    </location>
</feature>
<organism evidence="2 3">
    <name type="scientific">Metarhizium brunneum</name>
    <dbReference type="NCBI Taxonomy" id="500148"/>
    <lineage>
        <taxon>Eukaryota</taxon>
        <taxon>Fungi</taxon>
        <taxon>Dikarya</taxon>
        <taxon>Ascomycota</taxon>
        <taxon>Pezizomycotina</taxon>
        <taxon>Sordariomycetes</taxon>
        <taxon>Hypocreomycetidae</taxon>
        <taxon>Hypocreales</taxon>
        <taxon>Clavicipitaceae</taxon>
        <taxon>Metarhizium</taxon>
    </lineage>
</organism>
<keyword evidence="3" id="KW-1185">Reference proteome</keyword>
<feature type="compositionally biased region" description="Low complexity" evidence="1">
    <location>
        <begin position="91"/>
        <end position="102"/>
    </location>
</feature>
<feature type="region of interest" description="Disordered" evidence="1">
    <location>
        <begin position="1"/>
        <end position="33"/>
    </location>
</feature>
<sequence length="388" mass="40480">MEPSPEPPRSAMESASASACASASTYATTVDAPPESSIATAHLARFEFSDLGTKILMVEWHPSSAAVASSSSPSAHSSTGADHNTETDTTVAADADPTTGGTLAVTHAPSTPLAPKPAPNTDAAPIPGAQAIKNRDSVSAADATVWEVSWPGKSTFLPARDTDQDEVGTRRRVYFLLPPEASIPTNVTITPPGQPSILVKPLPAIFPPGFNVESGTRGVLHTLWAKKRLSELQCEMDAEMRANAESVGLEMALTEKQWIIDNFLPPPSSPAPMSPRSSVPGRLGDKLKGLRLATSPEDLMPSATANTFTGADVPSQTLSPSGGDIAVSSFSAISRGNGLTQAMSLNAVMQGDTPAIDLSSRDDDDDLFALPLSPRSPEMKRSPFSALS</sequence>
<dbReference type="GeneID" id="26243286"/>
<feature type="region of interest" description="Disordered" evidence="1">
    <location>
        <begin position="354"/>
        <end position="388"/>
    </location>
</feature>
<gene>
    <name evidence="2" type="ORF">G6M90_00g109570</name>
</gene>
<dbReference type="EMBL" id="CP058938">
    <property type="protein sequence ID" value="QLI74107.1"/>
    <property type="molecule type" value="Genomic_DNA"/>
</dbReference>
<dbReference type="KEGG" id="mbrn:26243286"/>
<dbReference type="Proteomes" id="UP000510686">
    <property type="component" value="Chromosome 7"/>
</dbReference>
<evidence type="ECO:0000256" key="1">
    <source>
        <dbReference type="SAM" id="MobiDB-lite"/>
    </source>
</evidence>
<name>A0A7D5ZAD4_9HYPO</name>
<feature type="compositionally biased region" description="Low complexity" evidence="1">
    <location>
        <begin position="67"/>
        <end position="78"/>
    </location>
</feature>
<evidence type="ECO:0000313" key="2">
    <source>
        <dbReference type="EMBL" id="QLI74107.1"/>
    </source>
</evidence>
<protein>
    <submittedName>
        <fullName evidence="2">Uncharacterized protein</fullName>
    </submittedName>
</protein>
<feature type="region of interest" description="Disordered" evidence="1">
    <location>
        <begin position="67"/>
        <end position="86"/>
    </location>
</feature>
<reference evidence="2 3" key="1">
    <citation type="submission" date="2020-07" db="EMBL/GenBank/DDBJ databases">
        <title>Telomere length de novo assembly of all 7 chromosomes of the fungus, Metarhizium brunneum, using a novel assembly pipeline.</title>
        <authorList>
            <person name="Saud z."/>
            <person name="Kortsinoglou A."/>
            <person name="Kouvelis V.N."/>
            <person name="Butt T.M."/>
        </authorList>
    </citation>
    <scope>NUCLEOTIDE SEQUENCE [LARGE SCALE GENOMIC DNA]</scope>
    <source>
        <strain evidence="2 3">4556</strain>
    </source>
</reference>